<dbReference type="SMART" id="SM00355">
    <property type="entry name" value="ZnF_C2H2"/>
    <property type="match status" value="6"/>
</dbReference>
<reference evidence="7" key="1">
    <citation type="journal article" date="2020" name="Stud. Mycol.">
        <title>101 Dothideomycetes genomes: a test case for predicting lifestyles and emergence of pathogens.</title>
        <authorList>
            <person name="Haridas S."/>
            <person name="Albert R."/>
            <person name="Binder M."/>
            <person name="Bloem J."/>
            <person name="Labutti K."/>
            <person name="Salamov A."/>
            <person name="Andreopoulos B."/>
            <person name="Baker S."/>
            <person name="Barry K."/>
            <person name="Bills G."/>
            <person name="Bluhm B."/>
            <person name="Cannon C."/>
            <person name="Castanera R."/>
            <person name="Culley D."/>
            <person name="Daum C."/>
            <person name="Ezra D."/>
            <person name="Gonzalez J."/>
            <person name="Henrissat B."/>
            <person name="Kuo A."/>
            <person name="Liang C."/>
            <person name="Lipzen A."/>
            <person name="Lutzoni F."/>
            <person name="Magnuson J."/>
            <person name="Mondo S."/>
            <person name="Nolan M."/>
            <person name="Ohm R."/>
            <person name="Pangilinan J."/>
            <person name="Park H.-J."/>
            <person name="Ramirez L."/>
            <person name="Alfaro M."/>
            <person name="Sun H."/>
            <person name="Tritt A."/>
            <person name="Yoshinaga Y."/>
            <person name="Zwiers L.-H."/>
            <person name="Turgeon B."/>
            <person name="Goodwin S."/>
            <person name="Spatafora J."/>
            <person name="Crous P."/>
            <person name="Grigoriev I."/>
        </authorList>
    </citation>
    <scope>NUCLEOTIDE SEQUENCE</scope>
    <source>
        <strain evidence="7">CBS 130266</strain>
    </source>
</reference>
<dbReference type="GO" id="GO:0005634">
    <property type="term" value="C:nucleus"/>
    <property type="evidence" value="ECO:0007669"/>
    <property type="project" value="TreeGrafter"/>
</dbReference>
<evidence type="ECO:0000313" key="7">
    <source>
        <dbReference type="EMBL" id="KAF2433381.1"/>
    </source>
</evidence>
<dbReference type="EMBL" id="MU007021">
    <property type="protein sequence ID" value="KAF2433381.1"/>
    <property type="molecule type" value="Genomic_DNA"/>
</dbReference>
<keyword evidence="3 5" id="KW-0863">Zinc-finger</keyword>
<dbReference type="OrthoDB" id="6077919at2759"/>
<gene>
    <name evidence="7" type="ORF">EJ08DRAFT_583920</name>
</gene>
<dbReference type="InterPro" id="IPR022755">
    <property type="entry name" value="Znf_C2H2_jaz"/>
</dbReference>
<dbReference type="PROSITE" id="PS00028">
    <property type="entry name" value="ZINC_FINGER_C2H2_1"/>
    <property type="match status" value="2"/>
</dbReference>
<evidence type="ECO:0000256" key="1">
    <source>
        <dbReference type="ARBA" id="ARBA00022723"/>
    </source>
</evidence>
<keyword evidence="2" id="KW-0677">Repeat</keyword>
<dbReference type="Gene3D" id="3.30.160.60">
    <property type="entry name" value="Classic Zinc Finger"/>
    <property type="match status" value="3"/>
</dbReference>
<organism evidence="7 8">
    <name type="scientific">Tothia fuscella</name>
    <dbReference type="NCBI Taxonomy" id="1048955"/>
    <lineage>
        <taxon>Eukaryota</taxon>
        <taxon>Fungi</taxon>
        <taxon>Dikarya</taxon>
        <taxon>Ascomycota</taxon>
        <taxon>Pezizomycotina</taxon>
        <taxon>Dothideomycetes</taxon>
        <taxon>Pleosporomycetidae</taxon>
        <taxon>Venturiales</taxon>
        <taxon>Cylindrosympodiaceae</taxon>
        <taxon>Tothia</taxon>
    </lineage>
</organism>
<name>A0A9P4NX81_9PEZI</name>
<proteinExistence type="predicted"/>
<dbReference type="PANTHER" id="PTHR24409:SF295">
    <property type="entry name" value="AZ2-RELATED"/>
    <property type="match status" value="1"/>
</dbReference>
<dbReference type="Pfam" id="PF12171">
    <property type="entry name" value="zf-C2H2_jaz"/>
    <property type="match status" value="1"/>
</dbReference>
<dbReference type="InterPro" id="IPR013087">
    <property type="entry name" value="Znf_C2H2_type"/>
</dbReference>
<evidence type="ECO:0000256" key="3">
    <source>
        <dbReference type="ARBA" id="ARBA00022771"/>
    </source>
</evidence>
<sequence length="247" mass="28023">MSYECETCTKCFGSQHAADQHMEAVEHWPYKCEACDFTYATPQAARVHMDNKNHWRVHFCHPCGKGFQNDNNYRMHMNSRIHQSMGVPCPYCQANYATASAVVNHLESNKCPNAVNVNRETIHRFLQQHDISGSVVKKLLTFRDERPSDNSASTQRAWNGSGYEYYLCHRTFNKAASLGQHLSSAAHQQKIYNCPSPTCQRDFISLTGLSQHFESESCGYTRFADVQRAVGNLISGGRSSQRLLGFQ</sequence>
<evidence type="ECO:0000256" key="5">
    <source>
        <dbReference type="PROSITE-ProRule" id="PRU00042"/>
    </source>
</evidence>
<keyword evidence="8" id="KW-1185">Reference proteome</keyword>
<dbReference type="PROSITE" id="PS50157">
    <property type="entry name" value="ZINC_FINGER_C2H2_2"/>
    <property type="match status" value="2"/>
</dbReference>
<dbReference type="Proteomes" id="UP000800235">
    <property type="component" value="Unassembled WGS sequence"/>
</dbReference>
<keyword evidence="4" id="KW-0862">Zinc</keyword>
<dbReference type="AlphaFoldDB" id="A0A9P4NX81"/>
<dbReference type="SUPFAM" id="SSF57667">
    <property type="entry name" value="beta-beta-alpha zinc fingers"/>
    <property type="match status" value="1"/>
</dbReference>
<dbReference type="GO" id="GO:0008270">
    <property type="term" value="F:zinc ion binding"/>
    <property type="evidence" value="ECO:0007669"/>
    <property type="project" value="UniProtKB-KW"/>
</dbReference>
<evidence type="ECO:0000313" key="8">
    <source>
        <dbReference type="Proteomes" id="UP000800235"/>
    </source>
</evidence>
<dbReference type="GO" id="GO:0000981">
    <property type="term" value="F:DNA-binding transcription factor activity, RNA polymerase II-specific"/>
    <property type="evidence" value="ECO:0007669"/>
    <property type="project" value="TreeGrafter"/>
</dbReference>
<dbReference type="GO" id="GO:0000977">
    <property type="term" value="F:RNA polymerase II transcription regulatory region sequence-specific DNA binding"/>
    <property type="evidence" value="ECO:0007669"/>
    <property type="project" value="TreeGrafter"/>
</dbReference>
<protein>
    <submittedName>
        <fullName evidence="7">Zinc finger protein</fullName>
    </submittedName>
</protein>
<dbReference type="PANTHER" id="PTHR24409">
    <property type="entry name" value="ZINC FINGER PROTEIN 142"/>
    <property type="match status" value="1"/>
</dbReference>
<evidence type="ECO:0000259" key="6">
    <source>
        <dbReference type="PROSITE" id="PS50157"/>
    </source>
</evidence>
<comment type="caution">
    <text evidence="7">The sequence shown here is derived from an EMBL/GenBank/DDBJ whole genome shotgun (WGS) entry which is preliminary data.</text>
</comment>
<dbReference type="Pfam" id="PF12874">
    <property type="entry name" value="zf-met"/>
    <property type="match status" value="1"/>
</dbReference>
<keyword evidence="1" id="KW-0479">Metal-binding</keyword>
<accession>A0A9P4NX81</accession>
<feature type="domain" description="C2H2-type" evidence="6">
    <location>
        <begin position="3"/>
        <end position="27"/>
    </location>
</feature>
<dbReference type="InterPro" id="IPR036236">
    <property type="entry name" value="Znf_C2H2_sf"/>
</dbReference>
<evidence type="ECO:0000256" key="2">
    <source>
        <dbReference type="ARBA" id="ARBA00022737"/>
    </source>
</evidence>
<evidence type="ECO:0000256" key="4">
    <source>
        <dbReference type="ARBA" id="ARBA00022833"/>
    </source>
</evidence>
<feature type="domain" description="C2H2-type" evidence="6">
    <location>
        <begin position="58"/>
        <end position="82"/>
    </location>
</feature>